<dbReference type="GO" id="GO:0004630">
    <property type="term" value="F:phospholipase D activity"/>
    <property type="evidence" value="ECO:0007669"/>
    <property type="project" value="UniProtKB-EC"/>
</dbReference>
<feature type="transmembrane region" description="Helical" evidence="5">
    <location>
        <begin position="642"/>
        <end position="668"/>
    </location>
</feature>
<dbReference type="CDD" id="cd09143">
    <property type="entry name" value="PLDc_vPLD1_2_like_bac_2"/>
    <property type="match status" value="1"/>
</dbReference>
<dbReference type="Pfam" id="PF00614">
    <property type="entry name" value="PLDc"/>
    <property type="match status" value="1"/>
</dbReference>
<reference evidence="8" key="1">
    <citation type="journal article" date="2019" name="J. Bacteriol.">
        <title>A Mutagenic Screen Identifies a TonB-Dependent Receptor Required for the Lanthanide Metal Switch in the Type I Methanotroph 'Methylotuvimicrobium buryatense' 5GB1C.</title>
        <authorList>
            <person name="Groom J.D."/>
            <person name="Ford S.M."/>
            <person name="Pesesky M.W."/>
            <person name="Lidstrom M.E."/>
        </authorList>
    </citation>
    <scope>NUCLEOTIDE SEQUENCE [LARGE SCALE GENOMIC DNA]</scope>
    <source>
        <strain evidence="8">5GB1C</strain>
    </source>
</reference>
<name>A0A4P9UPF6_METBY</name>
<dbReference type="GO" id="GO:0009395">
    <property type="term" value="P:phospholipid catabolic process"/>
    <property type="evidence" value="ECO:0007669"/>
    <property type="project" value="TreeGrafter"/>
</dbReference>
<dbReference type="Pfam" id="PF13091">
    <property type="entry name" value="PLDc_2"/>
    <property type="match status" value="1"/>
</dbReference>
<dbReference type="RefSeq" id="WP_017838984.1">
    <property type="nucleotide sequence ID" value="NZ_CP035467.1"/>
</dbReference>
<keyword evidence="5" id="KW-0812">Transmembrane</keyword>
<keyword evidence="3" id="KW-0378">Hydrolase</keyword>
<feature type="domain" description="PLD phosphodiesterase" evidence="6">
    <location>
        <begin position="126"/>
        <end position="153"/>
    </location>
</feature>
<dbReference type="InterPro" id="IPR001736">
    <property type="entry name" value="PLipase_D/transphosphatidylase"/>
</dbReference>
<evidence type="ECO:0000313" key="7">
    <source>
        <dbReference type="EMBL" id="QCW83147.1"/>
    </source>
</evidence>
<dbReference type="CDD" id="cd09140">
    <property type="entry name" value="PLDc_vPLD1_2_like_bac_1"/>
    <property type="match status" value="1"/>
</dbReference>
<evidence type="ECO:0000256" key="1">
    <source>
        <dbReference type="ARBA" id="ARBA00000798"/>
    </source>
</evidence>
<dbReference type="AlphaFoldDB" id="A0A4P9UPF6"/>
<dbReference type="SMART" id="SM00155">
    <property type="entry name" value="PLDc"/>
    <property type="match status" value="2"/>
</dbReference>
<feature type="transmembrane region" description="Helical" evidence="5">
    <location>
        <begin position="536"/>
        <end position="558"/>
    </location>
</feature>
<accession>A0A4P9UPF6</accession>
<evidence type="ECO:0000256" key="3">
    <source>
        <dbReference type="ARBA" id="ARBA00022801"/>
    </source>
</evidence>
<dbReference type="Gene3D" id="3.30.870.10">
    <property type="entry name" value="Endonuclease Chain A"/>
    <property type="match status" value="2"/>
</dbReference>
<feature type="transmembrane region" description="Helical" evidence="5">
    <location>
        <begin position="565"/>
        <end position="583"/>
    </location>
</feature>
<organism evidence="7 8">
    <name type="scientific">Methylotuvimicrobium buryatense</name>
    <name type="common">Methylomicrobium buryatense</name>
    <dbReference type="NCBI Taxonomy" id="95641"/>
    <lineage>
        <taxon>Bacteria</taxon>
        <taxon>Pseudomonadati</taxon>
        <taxon>Pseudomonadota</taxon>
        <taxon>Gammaproteobacteria</taxon>
        <taxon>Methylococcales</taxon>
        <taxon>Methylococcaceae</taxon>
        <taxon>Methylotuvimicrobium</taxon>
    </lineage>
</organism>
<gene>
    <name evidence="7" type="ORF">EQU24_13555</name>
</gene>
<dbReference type="InterPro" id="IPR015679">
    <property type="entry name" value="PLipase_D_fam"/>
</dbReference>
<feature type="domain" description="PLD phosphodiesterase" evidence="6">
    <location>
        <begin position="344"/>
        <end position="371"/>
    </location>
</feature>
<dbReference type="Pfam" id="PF09335">
    <property type="entry name" value="VTT_dom"/>
    <property type="match status" value="1"/>
</dbReference>
<dbReference type="InterPro" id="IPR025202">
    <property type="entry name" value="PLD-like_dom"/>
</dbReference>
<dbReference type="PANTHER" id="PTHR18896:SF76">
    <property type="entry name" value="PHOSPHOLIPASE"/>
    <property type="match status" value="1"/>
</dbReference>
<feature type="transmembrane region" description="Helical" evidence="5">
    <location>
        <begin position="615"/>
        <end position="635"/>
    </location>
</feature>
<dbReference type="STRING" id="675511.GCA_000341735_00336"/>
<dbReference type="GO" id="GO:0005886">
    <property type="term" value="C:plasma membrane"/>
    <property type="evidence" value="ECO:0007669"/>
    <property type="project" value="UniProtKB-ARBA"/>
</dbReference>
<evidence type="ECO:0000256" key="4">
    <source>
        <dbReference type="ARBA" id="ARBA00023098"/>
    </source>
</evidence>
<dbReference type="KEGG" id="mbur:EQU24_13555"/>
<evidence type="ECO:0000313" key="8">
    <source>
        <dbReference type="Proteomes" id="UP000305881"/>
    </source>
</evidence>
<dbReference type="Proteomes" id="UP000305881">
    <property type="component" value="Chromosome"/>
</dbReference>
<keyword evidence="8" id="KW-1185">Reference proteome</keyword>
<protein>
    <recommendedName>
        <fullName evidence="6">PLD phosphodiesterase domain-containing protein</fullName>
    </recommendedName>
</protein>
<dbReference type="InterPro" id="IPR032816">
    <property type="entry name" value="VTT_dom"/>
</dbReference>
<dbReference type="EMBL" id="CP035467">
    <property type="protein sequence ID" value="QCW83147.1"/>
    <property type="molecule type" value="Genomic_DNA"/>
</dbReference>
<dbReference type="SUPFAM" id="SSF56024">
    <property type="entry name" value="Phospholipase D/nuclease"/>
    <property type="match status" value="2"/>
</dbReference>
<keyword evidence="4" id="KW-0443">Lipid metabolism</keyword>
<keyword evidence="5" id="KW-0472">Membrane</keyword>
<dbReference type="PANTHER" id="PTHR18896">
    <property type="entry name" value="PHOSPHOLIPASE D"/>
    <property type="match status" value="1"/>
</dbReference>
<dbReference type="PROSITE" id="PS50035">
    <property type="entry name" value="PLD"/>
    <property type="match status" value="2"/>
</dbReference>
<evidence type="ECO:0000256" key="5">
    <source>
        <dbReference type="SAM" id="Phobius"/>
    </source>
</evidence>
<keyword evidence="2" id="KW-0677">Repeat</keyword>
<feature type="transmembrane region" description="Helical" evidence="5">
    <location>
        <begin position="674"/>
        <end position="694"/>
    </location>
</feature>
<evidence type="ECO:0000259" key="6">
    <source>
        <dbReference type="PROSITE" id="PS50035"/>
    </source>
</evidence>
<dbReference type="OrthoDB" id="9814092at2"/>
<sequence>MENIFRNENCWRIEKAHRAAFVIDGENYFRALYEAFQNARRSIMIVGWDVHSQLRLIRNGETAECPEELGKLLDFLAKRNPGLQIYVLSWDFAMIYAMEREFFPRYKLLWSTRKQVRFCLDGEHPVGASQHMKMVVIDDAVAFAGGLDLSKWRWDTSEHLPDDKRRIDPDGEAYPPFHDIQMIVDGPAAQALGELAGERWRRAYGEAPLIDERIEIVDPWPESVTADFNDVDVAIARTWPAYRDYGEVREVERLYLDTIAAARKFIYIENQYLSSFRIGEALTARLQETDGPEVIIVQPKKTGGWLEQHTMDVLRGRILFKLREADRHRRLHVYYPRISVDPEVDLMVHAKAMVIDDCFVRVGSSNLSNRSLGFDSECDLAIAAEEGSPESKAISAFRNGLLAEHLGTEIEQVAKAYSETGTLAGAIESLSKGERRLLALDGKIPDEVDQWVPESELLDPEQPLEPDELFEYLVDPKQQLPVFRHMLKNVLLIAIFLVVAALWRWADLGEYSVFDTIEAASLWLQQQHYTFLLLPFLYIAGGLCFFPVTVLLIATVLLFGPWQGFLYALIGAELSAVSMFLIGRRLGRDKVSRLSGDLLNSLTRKFSESGLKSVIFFRIFPVASFSIVNLIAGVSKIRLYDFALGTMIGLLPALSVLVIVAYGITVAIRDSGSSYFVGLMIAIALSGVALSFFLGRLRKKYGKGASGGSGSI</sequence>
<comment type="catalytic activity">
    <reaction evidence="1">
        <text>a 1,2-diacyl-sn-glycero-3-phosphocholine + H2O = a 1,2-diacyl-sn-glycero-3-phosphate + choline + H(+)</text>
        <dbReference type="Rhea" id="RHEA:14445"/>
        <dbReference type="ChEBI" id="CHEBI:15354"/>
        <dbReference type="ChEBI" id="CHEBI:15377"/>
        <dbReference type="ChEBI" id="CHEBI:15378"/>
        <dbReference type="ChEBI" id="CHEBI:57643"/>
        <dbReference type="ChEBI" id="CHEBI:58608"/>
        <dbReference type="EC" id="3.1.4.4"/>
    </reaction>
</comment>
<proteinExistence type="predicted"/>
<keyword evidence="5" id="KW-1133">Transmembrane helix</keyword>
<evidence type="ECO:0000256" key="2">
    <source>
        <dbReference type="ARBA" id="ARBA00022737"/>
    </source>
</evidence>
<feature type="transmembrane region" description="Helical" evidence="5">
    <location>
        <begin position="486"/>
        <end position="506"/>
    </location>
</feature>